<keyword evidence="1" id="KW-0812">Transmembrane</keyword>
<feature type="transmembrane region" description="Helical" evidence="1">
    <location>
        <begin position="197"/>
        <end position="215"/>
    </location>
</feature>
<keyword evidence="1" id="KW-0472">Membrane</keyword>
<dbReference type="STRING" id="1797298.A2988_01280"/>
<feature type="transmembrane region" description="Helical" evidence="1">
    <location>
        <begin position="170"/>
        <end position="191"/>
    </location>
</feature>
<feature type="domain" description="Phosphatidic acid phosphatase type 2/haloperoxidase" evidence="2">
    <location>
        <begin position="97"/>
        <end position="212"/>
    </location>
</feature>
<feature type="transmembrane region" description="Helical" evidence="1">
    <location>
        <begin position="69"/>
        <end position="92"/>
    </location>
</feature>
<sequence length="225" mass="25268">MIRSFVKKCLDFFDFQFAIGVTVYLFFTVLAVYVTDTFRFNNDFAALDADMLAYAISLRAASLTALMKVITFLGSAPVIIGLTAAVLLWFAYHKRVAHFMVSATAIVGAAAMIYLMKHTFLRARPPFLLHLVSEDSYSFPSGHAFISLVFYGLLMYFVIRHEYTLRAKVLTCLASGLFIFLVGFSRLYLGVHWPSDVLGSWVMGGVWLAVVIWIAHGKFVPHPLK</sequence>
<keyword evidence="1" id="KW-1133">Transmembrane helix</keyword>
<evidence type="ECO:0000256" key="1">
    <source>
        <dbReference type="SAM" id="Phobius"/>
    </source>
</evidence>
<dbReference type="InterPro" id="IPR000326">
    <property type="entry name" value="PAP2/HPO"/>
</dbReference>
<dbReference type="CDD" id="cd03392">
    <property type="entry name" value="PAP2_like_2"/>
    <property type="match status" value="1"/>
</dbReference>
<dbReference type="EMBL" id="MEYS01000002">
    <property type="protein sequence ID" value="OGD34098.1"/>
    <property type="molecule type" value="Genomic_DNA"/>
</dbReference>
<protein>
    <recommendedName>
        <fullName evidence="2">Phosphatidic acid phosphatase type 2/haloperoxidase domain-containing protein</fullName>
    </recommendedName>
</protein>
<name>A0A1F5BU23_9BACT</name>
<evidence type="ECO:0000313" key="4">
    <source>
        <dbReference type="Proteomes" id="UP000176650"/>
    </source>
</evidence>
<organism evidence="3 4">
    <name type="scientific">Candidatus Azambacteria bacterium RIFCSPLOWO2_01_FULL_46_25</name>
    <dbReference type="NCBI Taxonomy" id="1797298"/>
    <lineage>
        <taxon>Bacteria</taxon>
        <taxon>Candidatus Azamiibacteriota</taxon>
    </lineage>
</organism>
<proteinExistence type="predicted"/>
<reference evidence="3 4" key="1">
    <citation type="journal article" date="2016" name="Nat. Commun.">
        <title>Thousands of microbial genomes shed light on interconnected biogeochemical processes in an aquifer system.</title>
        <authorList>
            <person name="Anantharaman K."/>
            <person name="Brown C.T."/>
            <person name="Hug L.A."/>
            <person name="Sharon I."/>
            <person name="Castelle C.J."/>
            <person name="Probst A.J."/>
            <person name="Thomas B.C."/>
            <person name="Singh A."/>
            <person name="Wilkins M.J."/>
            <person name="Karaoz U."/>
            <person name="Brodie E.L."/>
            <person name="Williams K.H."/>
            <person name="Hubbard S.S."/>
            <person name="Banfield J.F."/>
        </authorList>
    </citation>
    <scope>NUCLEOTIDE SEQUENCE [LARGE SCALE GENOMIC DNA]</scope>
</reference>
<feature type="transmembrane region" description="Helical" evidence="1">
    <location>
        <begin position="12"/>
        <end position="34"/>
    </location>
</feature>
<evidence type="ECO:0000313" key="3">
    <source>
        <dbReference type="EMBL" id="OGD34098.1"/>
    </source>
</evidence>
<feature type="transmembrane region" description="Helical" evidence="1">
    <location>
        <begin position="99"/>
        <end position="117"/>
    </location>
</feature>
<dbReference type="PANTHER" id="PTHR14969:SF13">
    <property type="entry name" value="AT30094P"/>
    <property type="match status" value="1"/>
</dbReference>
<dbReference type="SUPFAM" id="SSF48317">
    <property type="entry name" value="Acid phosphatase/Vanadium-dependent haloperoxidase"/>
    <property type="match status" value="1"/>
</dbReference>
<dbReference type="InterPro" id="IPR036938">
    <property type="entry name" value="PAP2/HPO_sf"/>
</dbReference>
<dbReference type="Gene3D" id="1.20.144.10">
    <property type="entry name" value="Phosphatidic acid phosphatase type 2/haloperoxidase"/>
    <property type="match status" value="2"/>
</dbReference>
<dbReference type="PANTHER" id="PTHR14969">
    <property type="entry name" value="SPHINGOSINE-1-PHOSPHATE PHOSPHOHYDROLASE"/>
    <property type="match status" value="1"/>
</dbReference>
<feature type="transmembrane region" description="Helical" evidence="1">
    <location>
        <begin position="137"/>
        <end position="158"/>
    </location>
</feature>
<comment type="caution">
    <text evidence="3">The sequence shown here is derived from an EMBL/GenBank/DDBJ whole genome shotgun (WGS) entry which is preliminary data.</text>
</comment>
<gene>
    <name evidence="3" type="ORF">A2988_01280</name>
</gene>
<dbReference type="Pfam" id="PF01569">
    <property type="entry name" value="PAP2"/>
    <property type="match status" value="1"/>
</dbReference>
<evidence type="ECO:0000259" key="2">
    <source>
        <dbReference type="SMART" id="SM00014"/>
    </source>
</evidence>
<dbReference type="Proteomes" id="UP000176650">
    <property type="component" value="Unassembled WGS sequence"/>
</dbReference>
<dbReference type="SMART" id="SM00014">
    <property type="entry name" value="acidPPc"/>
    <property type="match status" value="1"/>
</dbReference>
<dbReference type="AlphaFoldDB" id="A0A1F5BU23"/>
<accession>A0A1F5BU23</accession>